<feature type="compositionally biased region" description="Basic and acidic residues" evidence="1">
    <location>
        <begin position="43"/>
        <end position="56"/>
    </location>
</feature>
<organism evidence="2 3">
    <name type="scientific">Candidatus Methylobacter favarea</name>
    <dbReference type="NCBI Taxonomy" id="2707345"/>
    <lineage>
        <taxon>Bacteria</taxon>
        <taxon>Pseudomonadati</taxon>
        <taxon>Pseudomonadota</taxon>
        <taxon>Gammaproteobacteria</taxon>
        <taxon>Methylococcales</taxon>
        <taxon>Methylococcaceae</taxon>
        <taxon>Methylobacter</taxon>
    </lineage>
</organism>
<gene>
    <name evidence="2" type="ORF">METHB2_660009</name>
</gene>
<protein>
    <submittedName>
        <fullName evidence="2">Uncharacterized protein</fullName>
    </submittedName>
</protein>
<evidence type="ECO:0000313" key="2">
    <source>
        <dbReference type="EMBL" id="CAA9892338.1"/>
    </source>
</evidence>
<dbReference type="EMBL" id="CADCXN010000098">
    <property type="protein sequence ID" value="CAA9892338.1"/>
    <property type="molecule type" value="Genomic_DNA"/>
</dbReference>
<dbReference type="AlphaFoldDB" id="A0A8S0XUF7"/>
<reference evidence="2 3" key="1">
    <citation type="submission" date="2020-02" db="EMBL/GenBank/DDBJ databases">
        <authorList>
            <person name="Hogendoorn C."/>
        </authorList>
    </citation>
    <scope>NUCLEOTIDE SEQUENCE [LARGE SCALE GENOMIC DNA]</scope>
    <source>
        <strain evidence="2">METHB21</strain>
    </source>
</reference>
<accession>A0A8S0XUF7</accession>
<sequence length="56" mass="6418">MALPDQVLIAVCKQWIKPQTQEGEHEYAPSCDTWIPSAPADNGRVDFSRELPEHRR</sequence>
<evidence type="ECO:0000313" key="3">
    <source>
        <dbReference type="Proteomes" id="UP000494216"/>
    </source>
</evidence>
<comment type="caution">
    <text evidence="2">The sequence shown here is derived from an EMBL/GenBank/DDBJ whole genome shotgun (WGS) entry which is preliminary data.</text>
</comment>
<keyword evidence="3" id="KW-1185">Reference proteome</keyword>
<proteinExistence type="predicted"/>
<feature type="region of interest" description="Disordered" evidence="1">
    <location>
        <begin position="34"/>
        <end position="56"/>
    </location>
</feature>
<evidence type="ECO:0000256" key="1">
    <source>
        <dbReference type="SAM" id="MobiDB-lite"/>
    </source>
</evidence>
<dbReference type="Proteomes" id="UP000494216">
    <property type="component" value="Unassembled WGS sequence"/>
</dbReference>
<name>A0A8S0XUF7_9GAMM</name>